<evidence type="ECO:0000256" key="1">
    <source>
        <dbReference type="SAM" id="Coils"/>
    </source>
</evidence>
<dbReference type="GO" id="GO:0071035">
    <property type="term" value="P:nuclear polyadenylation-dependent rRNA catabolic process"/>
    <property type="evidence" value="ECO:0007669"/>
    <property type="project" value="TreeGrafter"/>
</dbReference>
<feature type="domain" description="HRDC" evidence="2">
    <location>
        <begin position="19"/>
        <end position="101"/>
    </location>
</feature>
<dbReference type="AlphaFoldDB" id="A0A9D5B2E7"/>
<keyword evidence="4" id="KW-1185">Reference proteome</keyword>
<sequence length="214" mass="24191">MHWLYFGFLYGPYHMLFHLLYHVCDWQGLFEWRDVLARSEDESTGFILPNKVILEIAKQMPVTTSNLRRLVAERSRLPYVERNHDIIINIVRHSMQKAAAFEEAALRLKEEHAAFEEAALRLKEEKAANENGANVQVPKMPTGACDATPPLGHSAPEGNGFPDKKGKKEIKVEQIVESETSDLKKPLSATVSTSNLDANIILDLDSDSDDMMQE</sequence>
<dbReference type="GO" id="GO:0071036">
    <property type="term" value="P:nuclear polyadenylation-dependent snoRNA catabolic process"/>
    <property type="evidence" value="ECO:0007669"/>
    <property type="project" value="TreeGrafter"/>
</dbReference>
<dbReference type="PANTHER" id="PTHR12124">
    <property type="entry name" value="POLYMYOSITIS/SCLERODERMA AUTOANTIGEN-RELATED"/>
    <property type="match status" value="1"/>
</dbReference>
<dbReference type="GO" id="GO:0071044">
    <property type="term" value="P:histone mRNA catabolic process"/>
    <property type="evidence" value="ECO:0007669"/>
    <property type="project" value="TreeGrafter"/>
</dbReference>
<evidence type="ECO:0000313" key="3">
    <source>
        <dbReference type="EMBL" id="KAI5427701.1"/>
    </source>
</evidence>
<name>A0A9D5B2E7_PEA</name>
<dbReference type="PROSITE" id="PS50967">
    <property type="entry name" value="HRDC"/>
    <property type="match status" value="1"/>
</dbReference>
<dbReference type="PANTHER" id="PTHR12124:SF72">
    <property type="entry name" value="3'-5' EXONUCLEASE"/>
    <property type="match status" value="1"/>
</dbReference>
<dbReference type="GO" id="GO:0071037">
    <property type="term" value="P:nuclear polyadenylation-dependent snRNA catabolic process"/>
    <property type="evidence" value="ECO:0007669"/>
    <property type="project" value="TreeGrafter"/>
</dbReference>
<dbReference type="GO" id="GO:0000166">
    <property type="term" value="F:nucleotide binding"/>
    <property type="evidence" value="ECO:0007669"/>
    <property type="project" value="InterPro"/>
</dbReference>
<dbReference type="InterPro" id="IPR045092">
    <property type="entry name" value="Rrp6-like"/>
</dbReference>
<dbReference type="Pfam" id="PF00570">
    <property type="entry name" value="HRDC"/>
    <property type="match status" value="1"/>
</dbReference>
<dbReference type="GO" id="GO:0071038">
    <property type="term" value="P:TRAMP-dependent tRNA surveillance pathway"/>
    <property type="evidence" value="ECO:0007669"/>
    <property type="project" value="TreeGrafter"/>
</dbReference>
<dbReference type="InterPro" id="IPR002121">
    <property type="entry name" value="HRDC_dom"/>
</dbReference>
<evidence type="ECO:0000259" key="2">
    <source>
        <dbReference type="PROSITE" id="PS50967"/>
    </source>
</evidence>
<dbReference type="InterPro" id="IPR044876">
    <property type="entry name" value="HRDC_dom_sf"/>
</dbReference>
<dbReference type="GO" id="GO:0003727">
    <property type="term" value="F:single-stranded RNA binding"/>
    <property type="evidence" value="ECO:0007669"/>
    <property type="project" value="TreeGrafter"/>
</dbReference>
<protein>
    <recommendedName>
        <fullName evidence="2">HRDC domain-containing protein</fullName>
    </recommendedName>
</protein>
<dbReference type="GO" id="GO:0071040">
    <property type="term" value="P:nuclear polyadenylation-dependent antisense transcript catabolic process"/>
    <property type="evidence" value="ECO:0007669"/>
    <property type="project" value="TreeGrafter"/>
</dbReference>
<accession>A0A9D5B2E7</accession>
<feature type="coiled-coil region" evidence="1">
    <location>
        <begin position="98"/>
        <end position="125"/>
    </location>
</feature>
<organism evidence="3 4">
    <name type="scientific">Pisum sativum</name>
    <name type="common">Garden pea</name>
    <name type="synonym">Lathyrus oleraceus</name>
    <dbReference type="NCBI Taxonomy" id="3888"/>
    <lineage>
        <taxon>Eukaryota</taxon>
        <taxon>Viridiplantae</taxon>
        <taxon>Streptophyta</taxon>
        <taxon>Embryophyta</taxon>
        <taxon>Tracheophyta</taxon>
        <taxon>Spermatophyta</taxon>
        <taxon>Magnoliopsida</taxon>
        <taxon>eudicotyledons</taxon>
        <taxon>Gunneridae</taxon>
        <taxon>Pentapetalae</taxon>
        <taxon>rosids</taxon>
        <taxon>fabids</taxon>
        <taxon>Fabales</taxon>
        <taxon>Fabaceae</taxon>
        <taxon>Papilionoideae</taxon>
        <taxon>50 kb inversion clade</taxon>
        <taxon>NPAAA clade</taxon>
        <taxon>Hologalegina</taxon>
        <taxon>IRL clade</taxon>
        <taxon>Fabeae</taxon>
        <taxon>Lathyrus</taxon>
    </lineage>
</organism>
<dbReference type="Gene3D" id="1.10.150.80">
    <property type="entry name" value="HRDC domain"/>
    <property type="match status" value="1"/>
</dbReference>
<keyword evidence="1" id="KW-0175">Coiled coil</keyword>
<dbReference type="Proteomes" id="UP001058974">
    <property type="component" value="Chromosome 3"/>
</dbReference>
<gene>
    <name evidence="3" type="ORF">KIW84_032925</name>
</gene>
<dbReference type="GO" id="GO:0071051">
    <property type="term" value="P:poly(A)-dependent snoRNA 3'-end processing"/>
    <property type="evidence" value="ECO:0007669"/>
    <property type="project" value="TreeGrafter"/>
</dbReference>
<dbReference type="GO" id="GO:0000467">
    <property type="term" value="P:exonucleolytic trimming to generate mature 3'-end of 5.8S rRNA from tricistronic rRNA transcript (SSU-rRNA, 5.8S rRNA, LSU-rRNA)"/>
    <property type="evidence" value="ECO:0007669"/>
    <property type="project" value="InterPro"/>
</dbReference>
<reference evidence="3 4" key="1">
    <citation type="journal article" date="2022" name="Nat. Genet.">
        <title>Improved pea reference genome and pan-genome highlight genomic features and evolutionary characteristics.</title>
        <authorList>
            <person name="Yang T."/>
            <person name="Liu R."/>
            <person name="Luo Y."/>
            <person name="Hu S."/>
            <person name="Wang D."/>
            <person name="Wang C."/>
            <person name="Pandey M.K."/>
            <person name="Ge S."/>
            <person name="Xu Q."/>
            <person name="Li N."/>
            <person name="Li G."/>
            <person name="Huang Y."/>
            <person name="Saxena R.K."/>
            <person name="Ji Y."/>
            <person name="Li M."/>
            <person name="Yan X."/>
            <person name="He Y."/>
            <person name="Liu Y."/>
            <person name="Wang X."/>
            <person name="Xiang C."/>
            <person name="Varshney R.K."/>
            <person name="Ding H."/>
            <person name="Gao S."/>
            <person name="Zong X."/>
        </authorList>
    </citation>
    <scope>NUCLEOTIDE SEQUENCE [LARGE SCALE GENOMIC DNA]</scope>
    <source>
        <strain evidence="3 4">cv. Zhongwan 6</strain>
    </source>
</reference>
<dbReference type="SUPFAM" id="SSF47819">
    <property type="entry name" value="HRDC-like"/>
    <property type="match status" value="1"/>
</dbReference>
<proteinExistence type="predicted"/>
<dbReference type="SMART" id="SM00341">
    <property type="entry name" value="HRDC"/>
    <property type="match status" value="1"/>
</dbReference>
<evidence type="ECO:0000313" key="4">
    <source>
        <dbReference type="Proteomes" id="UP001058974"/>
    </source>
</evidence>
<dbReference type="InterPro" id="IPR010997">
    <property type="entry name" value="HRDC-like_sf"/>
</dbReference>
<dbReference type="GO" id="GO:0005730">
    <property type="term" value="C:nucleolus"/>
    <property type="evidence" value="ECO:0007669"/>
    <property type="project" value="TreeGrafter"/>
</dbReference>
<dbReference type="Gramene" id="Psat03G0292500-T4">
    <property type="protein sequence ID" value="KAI5427701.1"/>
    <property type="gene ID" value="KIW84_032925"/>
</dbReference>
<dbReference type="EMBL" id="JAMSHJ010000003">
    <property type="protein sequence ID" value="KAI5427701.1"/>
    <property type="molecule type" value="Genomic_DNA"/>
</dbReference>
<comment type="caution">
    <text evidence="3">The sequence shown here is derived from an EMBL/GenBank/DDBJ whole genome shotgun (WGS) entry which is preliminary data.</text>
</comment>
<dbReference type="GO" id="GO:0000176">
    <property type="term" value="C:nuclear exosome (RNase complex)"/>
    <property type="evidence" value="ECO:0007669"/>
    <property type="project" value="TreeGrafter"/>
</dbReference>
<dbReference type="GO" id="GO:0000175">
    <property type="term" value="F:3'-5'-RNA exonuclease activity"/>
    <property type="evidence" value="ECO:0007669"/>
    <property type="project" value="InterPro"/>
</dbReference>
<dbReference type="GO" id="GO:0071039">
    <property type="term" value="P:nuclear polyadenylation-dependent CUT catabolic process"/>
    <property type="evidence" value="ECO:0007669"/>
    <property type="project" value="TreeGrafter"/>
</dbReference>